<protein>
    <submittedName>
        <fullName evidence="2">Uncharacterized protein</fullName>
    </submittedName>
</protein>
<keyword evidence="1" id="KW-0812">Transmembrane</keyword>
<gene>
    <name evidence="2" type="ORF">C1645_777957</name>
</gene>
<feature type="transmembrane region" description="Helical" evidence="1">
    <location>
        <begin position="259"/>
        <end position="280"/>
    </location>
</feature>
<evidence type="ECO:0000256" key="1">
    <source>
        <dbReference type="SAM" id="Phobius"/>
    </source>
</evidence>
<proteinExistence type="predicted"/>
<dbReference type="Proteomes" id="UP000265703">
    <property type="component" value="Unassembled WGS sequence"/>
</dbReference>
<dbReference type="OrthoDB" id="2339353at2759"/>
<dbReference type="AlphaFoldDB" id="A0A397SR83"/>
<sequence>MKIHKTEPSSFLFFRWTVIILSLSFLIASFVILIIKMVNERPTISTTYTAVDSVLAPAVNISYDFNFKISCLIYYDYYGTVSKPCDEYVNQPVNMGYIYDHPFVGSFIPGNNIYLAKTANNSDTTKPSYIFLNINVMDPTITSNYSFQDSVYRLYAYDSSTQYNDSLTPFGESLYYTNKFVMANRQTYKLGYFRKIRNTLKQTAFSYIGFPKKYITLPYIESIIQSTPMGSLNPNDVSVRINPRSFIIEEEQEQRGDSILSIFGTIAAFYSSMVFIYVFLFGVDLVRPWGIAHIGCCGFKKLENETKEKLIKAVTPPDLESGMENRIILLEEFNQFLRENVVDVSLLERERKKREKKP</sequence>
<evidence type="ECO:0000313" key="2">
    <source>
        <dbReference type="EMBL" id="RIA87126.1"/>
    </source>
</evidence>
<dbReference type="EMBL" id="QKYT01000325">
    <property type="protein sequence ID" value="RIA87126.1"/>
    <property type="molecule type" value="Genomic_DNA"/>
</dbReference>
<evidence type="ECO:0000313" key="3">
    <source>
        <dbReference type="Proteomes" id="UP000265703"/>
    </source>
</evidence>
<organism evidence="2 3">
    <name type="scientific">Glomus cerebriforme</name>
    <dbReference type="NCBI Taxonomy" id="658196"/>
    <lineage>
        <taxon>Eukaryota</taxon>
        <taxon>Fungi</taxon>
        <taxon>Fungi incertae sedis</taxon>
        <taxon>Mucoromycota</taxon>
        <taxon>Glomeromycotina</taxon>
        <taxon>Glomeromycetes</taxon>
        <taxon>Glomerales</taxon>
        <taxon>Glomeraceae</taxon>
        <taxon>Glomus</taxon>
    </lineage>
</organism>
<keyword evidence="3" id="KW-1185">Reference proteome</keyword>
<keyword evidence="1" id="KW-1133">Transmembrane helix</keyword>
<accession>A0A397SR83</accession>
<keyword evidence="1" id="KW-0472">Membrane</keyword>
<name>A0A397SR83_9GLOM</name>
<feature type="transmembrane region" description="Helical" evidence="1">
    <location>
        <begin position="12"/>
        <end position="35"/>
    </location>
</feature>
<reference evidence="2 3" key="1">
    <citation type="submission" date="2018-06" db="EMBL/GenBank/DDBJ databases">
        <title>Comparative genomics reveals the genomic features of Rhizophagus irregularis, R. cerebriforme, R. diaphanum and Gigaspora rosea, and their symbiotic lifestyle signature.</title>
        <authorList>
            <person name="Morin E."/>
            <person name="San Clemente H."/>
            <person name="Chen E.C.H."/>
            <person name="De La Providencia I."/>
            <person name="Hainaut M."/>
            <person name="Kuo A."/>
            <person name="Kohler A."/>
            <person name="Murat C."/>
            <person name="Tang N."/>
            <person name="Roy S."/>
            <person name="Loubradou J."/>
            <person name="Henrissat B."/>
            <person name="Grigoriev I.V."/>
            <person name="Corradi N."/>
            <person name="Roux C."/>
            <person name="Martin F.M."/>
        </authorList>
    </citation>
    <scope>NUCLEOTIDE SEQUENCE [LARGE SCALE GENOMIC DNA]</scope>
    <source>
        <strain evidence="2 3">DAOM 227022</strain>
    </source>
</reference>
<comment type="caution">
    <text evidence="2">The sequence shown here is derived from an EMBL/GenBank/DDBJ whole genome shotgun (WGS) entry which is preliminary data.</text>
</comment>